<name>A0A1I8ACT9_9BILA</name>
<keyword evidence="2" id="KW-1185">Reference proteome</keyword>
<keyword evidence="1" id="KW-0812">Transmembrane</keyword>
<accession>A0A1I8ACT9</accession>
<evidence type="ECO:0000256" key="1">
    <source>
        <dbReference type="SAM" id="Phobius"/>
    </source>
</evidence>
<dbReference type="WBParaSite" id="L893_g429.t1">
    <property type="protein sequence ID" value="L893_g429.t1"/>
    <property type="gene ID" value="L893_g429"/>
</dbReference>
<organism evidence="2 3">
    <name type="scientific">Steinernema glaseri</name>
    <dbReference type="NCBI Taxonomy" id="37863"/>
    <lineage>
        <taxon>Eukaryota</taxon>
        <taxon>Metazoa</taxon>
        <taxon>Ecdysozoa</taxon>
        <taxon>Nematoda</taxon>
        <taxon>Chromadorea</taxon>
        <taxon>Rhabditida</taxon>
        <taxon>Tylenchina</taxon>
        <taxon>Panagrolaimomorpha</taxon>
        <taxon>Strongyloidoidea</taxon>
        <taxon>Steinernematidae</taxon>
        <taxon>Steinernema</taxon>
    </lineage>
</organism>
<proteinExistence type="predicted"/>
<keyword evidence="1" id="KW-0472">Membrane</keyword>
<dbReference type="AlphaFoldDB" id="A0A1I8ACT9"/>
<protein>
    <submittedName>
        <fullName evidence="3">7TM_GPCR_Srx domain-containing protein</fullName>
    </submittedName>
</protein>
<feature type="transmembrane region" description="Helical" evidence="1">
    <location>
        <begin position="51"/>
        <end position="75"/>
    </location>
</feature>
<dbReference type="Proteomes" id="UP000095287">
    <property type="component" value="Unplaced"/>
</dbReference>
<keyword evidence="1" id="KW-1133">Transmembrane helix</keyword>
<evidence type="ECO:0000313" key="3">
    <source>
        <dbReference type="WBParaSite" id="L893_g429.t1"/>
    </source>
</evidence>
<sequence length="122" mass="13475">MTISNCVVSSYFLYQHNSFLCVGFDAAVSHNPKRLSIGTIHSTSSKMFPSVGFAIGLLVYTTYTFCVGHLFLLIFQGALCAYSMVSNLNSNLLSLNFCTSLSTYAISQFRQCQLLCSIRLIT</sequence>
<evidence type="ECO:0000313" key="2">
    <source>
        <dbReference type="Proteomes" id="UP000095287"/>
    </source>
</evidence>
<reference evidence="3" key="1">
    <citation type="submission" date="2016-11" db="UniProtKB">
        <authorList>
            <consortium name="WormBaseParasite"/>
        </authorList>
    </citation>
    <scope>IDENTIFICATION</scope>
</reference>